<dbReference type="Proteomes" id="UP000001349">
    <property type="component" value="Chromosome"/>
</dbReference>
<dbReference type="SUPFAM" id="SSF53448">
    <property type="entry name" value="Nucleotide-diphospho-sugar transferases"/>
    <property type="match status" value="1"/>
</dbReference>
<dbReference type="STRING" id="394503.Ccel_0333"/>
<keyword evidence="2" id="KW-0328">Glycosyltransferase</keyword>
<dbReference type="PANTHER" id="PTHR43630">
    <property type="entry name" value="POLY-BETA-1,6-N-ACETYL-D-GLUCOSAMINE SYNTHASE"/>
    <property type="match status" value="1"/>
</dbReference>
<dbReference type="InterPro" id="IPR029044">
    <property type="entry name" value="Nucleotide-diphossugar_trans"/>
</dbReference>
<feature type="transmembrane region" description="Helical" evidence="4">
    <location>
        <begin position="15"/>
        <end position="36"/>
    </location>
</feature>
<protein>
    <submittedName>
        <fullName evidence="5">Glycosyl transferase family 2</fullName>
    </submittedName>
</protein>
<evidence type="ECO:0000256" key="2">
    <source>
        <dbReference type="ARBA" id="ARBA00022676"/>
    </source>
</evidence>
<sequence>MQNIFFNIIYYISEFIQILIFIAGCYFFGISIFGWVKRRQKSPQNIIPTKRFALVVAAHNEELVIGHIVDSLFKLNYPKNLYDVFVIADNCTDNTAGIARRFGAKVHIREDASKKGKGHALEWMFHRIFHMDTSYDAIAVFDADNLVSQNFLLEMNKQMCKGFKVVQGYIDSKNPYDSWITCSYSIAFWLSNRIYQLPRYYLKLSCGLCGTGFCIDTSILKTLKWGATCLTEDLEYTMKMALNGVKIGWAHEAVVYDEKPITLKQSWHQRKRWMQGHAECAQKYLGALFKKALFKGDLTSLDCALYLFQPIRFIFVGLMTVMMWVQTVYPQFPLYSVQYVFPVQVWYLMGLFEMFYGPLVILAEKKFSLKVILGFIIYPYYCLTWIPITIQGILEKNNKEWNHTVHTRQISINELENSNG</sequence>
<evidence type="ECO:0000313" key="5">
    <source>
        <dbReference type="EMBL" id="ACL74720.1"/>
    </source>
</evidence>
<proteinExistence type="inferred from homology"/>
<dbReference type="OrthoDB" id="9797391at2"/>
<accession>B8I5Q3</accession>
<dbReference type="AlphaFoldDB" id="B8I5Q3"/>
<evidence type="ECO:0000256" key="1">
    <source>
        <dbReference type="ARBA" id="ARBA00006739"/>
    </source>
</evidence>
<feature type="transmembrane region" description="Helical" evidence="4">
    <location>
        <begin position="345"/>
        <end position="363"/>
    </location>
</feature>
<name>B8I5Q3_RUMCH</name>
<organism evidence="5 6">
    <name type="scientific">Ruminiclostridium cellulolyticum (strain ATCC 35319 / DSM 5812 / JCM 6584 / H10)</name>
    <name type="common">Clostridium cellulolyticum</name>
    <dbReference type="NCBI Taxonomy" id="394503"/>
    <lineage>
        <taxon>Bacteria</taxon>
        <taxon>Bacillati</taxon>
        <taxon>Bacillota</taxon>
        <taxon>Clostridia</taxon>
        <taxon>Eubacteriales</taxon>
        <taxon>Oscillospiraceae</taxon>
        <taxon>Ruminiclostridium</taxon>
    </lineage>
</organism>
<comment type="similarity">
    <text evidence="1">Belongs to the glycosyltransferase 2 family.</text>
</comment>
<evidence type="ECO:0000256" key="3">
    <source>
        <dbReference type="ARBA" id="ARBA00022679"/>
    </source>
</evidence>
<reference evidence="5 6" key="1">
    <citation type="submission" date="2009-01" db="EMBL/GenBank/DDBJ databases">
        <title>Complete sequence of Clostridium cellulolyticum H10.</title>
        <authorList>
            <consortium name="US DOE Joint Genome Institute"/>
            <person name="Lucas S."/>
            <person name="Copeland A."/>
            <person name="Lapidus A."/>
            <person name="Glavina del Rio T."/>
            <person name="Dalin E."/>
            <person name="Tice H."/>
            <person name="Bruce D."/>
            <person name="Goodwin L."/>
            <person name="Pitluck S."/>
            <person name="Chertkov O."/>
            <person name="Saunders E."/>
            <person name="Brettin T."/>
            <person name="Detter J.C."/>
            <person name="Han C."/>
            <person name="Larimer F."/>
            <person name="Land M."/>
            <person name="Hauser L."/>
            <person name="Kyrpides N."/>
            <person name="Ivanova N."/>
            <person name="Zhou J."/>
            <person name="Richardson P."/>
        </authorList>
    </citation>
    <scope>NUCLEOTIDE SEQUENCE [LARGE SCALE GENOMIC DNA]</scope>
    <source>
        <strain evidence="6">ATCC 35319 / DSM 5812 / JCM 6584 / H10</strain>
    </source>
</reference>
<dbReference type="CDD" id="cd06438">
    <property type="entry name" value="EpsO_like"/>
    <property type="match status" value="1"/>
</dbReference>
<keyword evidence="4" id="KW-1133">Transmembrane helix</keyword>
<evidence type="ECO:0000313" key="6">
    <source>
        <dbReference type="Proteomes" id="UP000001349"/>
    </source>
</evidence>
<dbReference type="EMBL" id="CP001348">
    <property type="protein sequence ID" value="ACL74720.1"/>
    <property type="molecule type" value="Genomic_DNA"/>
</dbReference>
<feature type="transmembrane region" description="Helical" evidence="4">
    <location>
        <begin position="303"/>
        <end position="325"/>
    </location>
</feature>
<dbReference type="PANTHER" id="PTHR43630:SF1">
    <property type="entry name" value="POLY-BETA-1,6-N-ACETYL-D-GLUCOSAMINE SYNTHASE"/>
    <property type="match status" value="1"/>
</dbReference>
<keyword evidence="4" id="KW-0472">Membrane</keyword>
<dbReference type="Gene3D" id="3.90.550.10">
    <property type="entry name" value="Spore Coat Polysaccharide Biosynthesis Protein SpsA, Chain A"/>
    <property type="match status" value="1"/>
</dbReference>
<dbReference type="RefSeq" id="WP_012634785.1">
    <property type="nucleotide sequence ID" value="NC_011898.1"/>
</dbReference>
<dbReference type="HOGENOM" id="CLU_023978_1_1_9"/>
<keyword evidence="6" id="KW-1185">Reference proteome</keyword>
<dbReference type="KEGG" id="cce:Ccel_0333"/>
<dbReference type="CAZy" id="GT2">
    <property type="family name" value="Glycosyltransferase Family 2"/>
</dbReference>
<keyword evidence="4" id="KW-0812">Transmembrane</keyword>
<feature type="transmembrane region" description="Helical" evidence="4">
    <location>
        <begin position="375"/>
        <end position="394"/>
    </location>
</feature>
<evidence type="ECO:0000256" key="4">
    <source>
        <dbReference type="SAM" id="Phobius"/>
    </source>
</evidence>
<dbReference type="GO" id="GO:0016757">
    <property type="term" value="F:glycosyltransferase activity"/>
    <property type="evidence" value="ECO:0007669"/>
    <property type="project" value="UniProtKB-KW"/>
</dbReference>
<gene>
    <name evidence="5" type="ordered locus">Ccel_0333</name>
</gene>
<keyword evidence="3 5" id="KW-0808">Transferase</keyword>
<dbReference type="Pfam" id="PF13641">
    <property type="entry name" value="Glyco_tranf_2_3"/>
    <property type="match status" value="1"/>
</dbReference>
<dbReference type="eggNOG" id="COG1215">
    <property type="taxonomic scope" value="Bacteria"/>
</dbReference>